<feature type="transmembrane region" description="Helical" evidence="6">
    <location>
        <begin position="98"/>
        <end position="117"/>
    </location>
</feature>
<protein>
    <submittedName>
        <fullName evidence="8">ABC transporter permease</fullName>
    </submittedName>
</protein>
<feature type="region of interest" description="Disordered" evidence="5">
    <location>
        <begin position="1"/>
        <end position="26"/>
    </location>
</feature>
<proteinExistence type="predicted"/>
<feature type="transmembrane region" description="Helical" evidence="6">
    <location>
        <begin position="129"/>
        <end position="154"/>
    </location>
</feature>
<dbReference type="SUPFAM" id="SSF161098">
    <property type="entry name" value="MetI-like"/>
    <property type="match status" value="1"/>
</dbReference>
<evidence type="ECO:0000256" key="5">
    <source>
        <dbReference type="SAM" id="MobiDB-lite"/>
    </source>
</evidence>
<evidence type="ECO:0000259" key="7">
    <source>
        <dbReference type="PROSITE" id="PS50928"/>
    </source>
</evidence>
<evidence type="ECO:0000256" key="1">
    <source>
        <dbReference type="ARBA" id="ARBA00004141"/>
    </source>
</evidence>
<dbReference type="Proteomes" id="UP000437736">
    <property type="component" value="Unassembled WGS sequence"/>
</dbReference>
<evidence type="ECO:0000256" key="6">
    <source>
        <dbReference type="SAM" id="Phobius"/>
    </source>
</evidence>
<evidence type="ECO:0000313" key="9">
    <source>
        <dbReference type="Proteomes" id="UP000437736"/>
    </source>
</evidence>
<feature type="transmembrane region" description="Helical" evidence="6">
    <location>
        <begin position="174"/>
        <end position="198"/>
    </location>
</feature>
<evidence type="ECO:0000313" key="8">
    <source>
        <dbReference type="EMBL" id="MST32527.1"/>
    </source>
</evidence>
<organism evidence="8 9">
    <name type="scientific">Acidiferrimicrobium australe</name>
    <dbReference type="NCBI Taxonomy" id="2664430"/>
    <lineage>
        <taxon>Bacteria</taxon>
        <taxon>Bacillati</taxon>
        <taxon>Actinomycetota</taxon>
        <taxon>Acidimicrobiia</taxon>
        <taxon>Acidimicrobiales</taxon>
        <taxon>Acidimicrobiaceae</taxon>
        <taxon>Acidiferrimicrobium</taxon>
    </lineage>
</organism>
<comment type="subcellular location">
    <subcellularLocation>
        <location evidence="1">Membrane</location>
        <topology evidence="1">Multi-pass membrane protein</topology>
    </subcellularLocation>
</comment>
<dbReference type="Gene3D" id="1.10.3720.10">
    <property type="entry name" value="MetI-like"/>
    <property type="match status" value="1"/>
</dbReference>
<name>A0ABW9QS81_9ACTN</name>
<sequence length="202" mass="20830">MTTEPGPAGPGPAPVPAVPPRGGRAARRPGGRGLLLRWPVLGLAPFAIYALVFLAWPLADVVAGAFESSKPGGGITLANLHAAFSGVYRQGFVTSVELAAITAVVPGLVGLLVAYAVETSPHGTLRRVVATASGVFANFGGVPLAFLFIASIGSTGMVTRWLTAIGVDPYDHGFTLYSFTGVAIVYLYFQIPLMVLVVTPAL</sequence>
<comment type="caution">
    <text evidence="8">The sequence shown here is derived from an EMBL/GenBank/DDBJ whole genome shotgun (WGS) entry which is preliminary data.</text>
</comment>
<feature type="transmembrane region" description="Helical" evidence="6">
    <location>
        <begin position="34"/>
        <end position="56"/>
    </location>
</feature>
<dbReference type="PROSITE" id="PS50928">
    <property type="entry name" value="ABC_TM1"/>
    <property type="match status" value="1"/>
</dbReference>
<evidence type="ECO:0000256" key="4">
    <source>
        <dbReference type="ARBA" id="ARBA00023136"/>
    </source>
</evidence>
<evidence type="ECO:0000256" key="2">
    <source>
        <dbReference type="ARBA" id="ARBA00022692"/>
    </source>
</evidence>
<feature type="domain" description="ABC transmembrane type-1" evidence="7">
    <location>
        <begin position="92"/>
        <end position="202"/>
    </location>
</feature>
<reference evidence="8 9" key="1">
    <citation type="submission" date="2019-11" db="EMBL/GenBank/DDBJ databases">
        <title>Acidiferrimicrobium australis gen. nov., sp. nov., an acidophilic and obligately heterotrophic, member of the Actinobacteria that catalyses dissimilatory oxido- reduction of iron isolated from metal-rich acidic water in Chile.</title>
        <authorList>
            <person name="Gonzalez D."/>
            <person name="Huber K."/>
            <person name="Hedrich S."/>
            <person name="Rojas-Villalobos C."/>
            <person name="Quatrini R."/>
            <person name="Dinamarca M.A."/>
            <person name="Schwarz A."/>
            <person name="Canales C."/>
            <person name="Nancucheo I."/>
        </authorList>
    </citation>
    <scope>NUCLEOTIDE SEQUENCE [LARGE SCALE GENOMIC DNA]</scope>
    <source>
        <strain evidence="8 9">USS-CCA1</strain>
    </source>
</reference>
<feature type="compositionally biased region" description="Pro residues" evidence="5">
    <location>
        <begin position="7"/>
        <end position="19"/>
    </location>
</feature>
<keyword evidence="2 6" id="KW-0812">Transmembrane</keyword>
<keyword evidence="3 6" id="KW-1133">Transmembrane helix</keyword>
<dbReference type="EMBL" id="WJHE01000321">
    <property type="protein sequence ID" value="MST32527.1"/>
    <property type="molecule type" value="Genomic_DNA"/>
</dbReference>
<keyword evidence="9" id="KW-1185">Reference proteome</keyword>
<keyword evidence="4 6" id="KW-0472">Membrane</keyword>
<dbReference type="InterPro" id="IPR035906">
    <property type="entry name" value="MetI-like_sf"/>
</dbReference>
<evidence type="ECO:0000256" key="3">
    <source>
        <dbReference type="ARBA" id="ARBA00022989"/>
    </source>
</evidence>
<accession>A0ABW9QS81</accession>
<gene>
    <name evidence="8" type="ORF">GHK86_07300</name>
</gene>
<feature type="non-terminal residue" evidence="8">
    <location>
        <position position="202"/>
    </location>
</feature>
<dbReference type="InterPro" id="IPR000515">
    <property type="entry name" value="MetI-like"/>
</dbReference>